<protein>
    <submittedName>
        <fullName evidence="1">Uncharacterized protein</fullName>
    </submittedName>
</protein>
<evidence type="ECO:0000313" key="1">
    <source>
        <dbReference type="EMBL" id="KAK3211309.1"/>
    </source>
</evidence>
<evidence type="ECO:0000313" key="2">
    <source>
        <dbReference type="Proteomes" id="UP001281410"/>
    </source>
</evidence>
<organism evidence="1 2">
    <name type="scientific">Dipteronia sinensis</name>
    <dbReference type="NCBI Taxonomy" id="43782"/>
    <lineage>
        <taxon>Eukaryota</taxon>
        <taxon>Viridiplantae</taxon>
        <taxon>Streptophyta</taxon>
        <taxon>Embryophyta</taxon>
        <taxon>Tracheophyta</taxon>
        <taxon>Spermatophyta</taxon>
        <taxon>Magnoliopsida</taxon>
        <taxon>eudicotyledons</taxon>
        <taxon>Gunneridae</taxon>
        <taxon>Pentapetalae</taxon>
        <taxon>rosids</taxon>
        <taxon>malvids</taxon>
        <taxon>Sapindales</taxon>
        <taxon>Sapindaceae</taxon>
        <taxon>Hippocastanoideae</taxon>
        <taxon>Acereae</taxon>
        <taxon>Dipteronia</taxon>
    </lineage>
</organism>
<keyword evidence="2" id="KW-1185">Reference proteome</keyword>
<accession>A0AAE0E581</accession>
<proteinExistence type="predicted"/>
<sequence>MVLRSERELLNANKEQEMKISQLKLLLEEKKNEEFSSDLVVQSPDDLFLKDLNPFLTTFSAKTKSKEFEAMGNDSTDYGSSACK</sequence>
<name>A0AAE0E581_9ROSI</name>
<dbReference type="EMBL" id="JANJYJ010000005">
    <property type="protein sequence ID" value="KAK3211309.1"/>
    <property type="molecule type" value="Genomic_DNA"/>
</dbReference>
<comment type="caution">
    <text evidence="1">The sequence shown here is derived from an EMBL/GenBank/DDBJ whole genome shotgun (WGS) entry which is preliminary data.</text>
</comment>
<dbReference type="Proteomes" id="UP001281410">
    <property type="component" value="Unassembled WGS sequence"/>
</dbReference>
<dbReference type="PANTHER" id="PTHR35493">
    <property type="entry name" value="STRUCTURAL MAINTENANCE OF CHROMOSOMES PROTEIN"/>
    <property type="match status" value="1"/>
</dbReference>
<reference evidence="1" key="1">
    <citation type="journal article" date="2023" name="Plant J.">
        <title>Genome sequences and population genomics provide insights into the demographic history, inbreeding, and mutation load of two 'living fossil' tree species of Dipteronia.</title>
        <authorList>
            <person name="Feng Y."/>
            <person name="Comes H.P."/>
            <person name="Chen J."/>
            <person name="Zhu S."/>
            <person name="Lu R."/>
            <person name="Zhang X."/>
            <person name="Li P."/>
            <person name="Qiu J."/>
            <person name="Olsen K.M."/>
            <person name="Qiu Y."/>
        </authorList>
    </citation>
    <scope>NUCLEOTIDE SEQUENCE</scope>
    <source>
        <strain evidence="1">NBL</strain>
    </source>
</reference>
<dbReference type="PANTHER" id="PTHR35493:SF1">
    <property type="entry name" value="STRUCTURAL MAINTENANCE OF CHROMOSOMES PROTEIN"/>
    <property type="match status" value="1"/>
</dbReference>
<dbReference type="AlphaFoldDB" id="A0AAE0E581"/>
<gene>
    <name evidence="1" type="ORF">Dsin_016015</name>
</gene>